<feature type="domain" description="Cell envelope-related transcriptional attenuator" evidence="3">
    <location>
        <begin position="76"/>
        <end position="245"/>
    </location>
</feature>
<dbReference type="AlphaFoldDB" id="A0A2S1STK1"/>
<proteinExistence type="inferred from homology"/>
<name>A0A2S1STK1_9ACTN</name>
<dbReference type="Gene3D" id="3.40.630.190">
    <property type="entry name" value="LCP protein"/>
    <property type="match status" value="1"/>
</dbReference>
<feature type="region of interest" description="Disordered" evidence="2">
    <location>
        <begin position="327"/>
        <end position="376"/>
    </location>
</feature>
<dbReference type="InterPro" id="IPR004474">
    <property type="entry name" value="LytR_CpsA_psr"/>
</dbReference>
<sequence>MLLAVPAAVLALVVAGVGWAYLRLDGSIATFGADGVAHDRPEQGSSGAMNVLVIGSDARVSGNAALGGGAKDDAGRSDTAFLLHVYADHRHALAVSIPRDTLVDIPPCRLPDGSWTGTRRNVMFNEAYSVGQTPEGNPACTQNTVEKLTGLRVDHTVVVDFKGFATLTDVVGGVPVCLPGDVYEKDLDPTRATRGKLLLHKGKQTVSGRTALDYVRVRHGIGDGSDIGRIRRQQAFAASLVRQVKSEGLTPSKLLPLAEAASKSMTVDPGLGSPDKLVGFAMSLKDVDLSDIRFVTVPWRYEGQRVALVQPDADALWRAVKDDRALDGGAVRDGGPSPSAEKARPDAGASKPALPKGAADGSRSADDDLCSGLSYG</sequence>
<evidence type="ECO:0000259" key="3">
    <source>
        <dbReference type="Pfam" id="PF03816"/>
    </source>
</evidence>
<dbReference type="NCBIfam" id="TIGR00350">
    <property type="entry name" value="lytR_cpsA_psr"/>
    <property type="match status" value="1"/>
</dbReference>
<dbReference type="Proteomes" id="UP000244900">
    <property type="component" value="Chromosome"/>
</dbReference>
<evidence type="ECO:0000256" key="1">
    <source>
        <dbReference type="ARBA" id="ARBA00006068"/>
    </source>
</evidence>
<evidence type="ECO:0000313" key="4">
    <source>
        <dbReference type="EMBL" id="AWI29637.1"/>
    </source>
</evidence>
<accession>A0A2S1STK1</accession>
<dbReference type="KEGG" id="stir:DDW44_13205"/>
<dbReference type="OrthoDB" id="9782542at2"/>
<evidence type="ECO:0000256" key="2">
    <source>
        <dbReference type="SAM" id="MobiDB-lite"/>
    </source>
</evidence>
<reference evidence="4 5" key="1">
    <citation type="submission" date="2018-05" db="EMBL/GenBank/DDBJ databases">
        <title>Complete genome sequence of sponge-derived Streptomyces sp. HNM0039.</title>
        <authorList>
            <person name="Huang X."/>
            <person name="Zhou S."/>
        </authorList>
    </citation>
    <scope>NUCLEOTIDE SEQUENCE [LARGE SCALE GENOMIC DNA]</scope>
    <source>
        <strain evidence="4 5">HNM0039</strain>
    </source>
</reference>
<comment type="similarity">
    <text evidence="1">Belongs to the LytR/CpsA/Psr (LCP) family.</text>
</comment>
<keyword evidence="5" id="KW-1185">Reference proteome</keyword>
<dbReference type="PANTHER" id="PTHR33392">
    <property type="entry name" value="POLYISOPRENYL-TEICHOIC ACID--PEPTIDOGLYCAN TEICHOIC ACID TRANSFERASE TAGU"/>
    <property type="match status" value="1"/>
</dbReference>
<organism evidence="4 5">
    <name type="scientific">Streptomyces tirandamycinicus</name>
    <dbReference type="NCBI Taxonomy" id="2174846"/>
    <lineage>
        <taxon>Bacteria</taxon>
        <taxon>Bacillati</taxon>
        <taxon>Actinomycetota</taxon>
        <taxon>Actinomycetes</taxon>
        <taxon>Kitasatosporales</taxon>
        <taxon>Streptomycetaceae</taxon>
        <taxon>Streptomyces</taxon>
    </lineage>
</organism>
<protein>
    <submittedName>
        <fullName evidence="4">LytR family transcriptional regulator</fullName>
    </submittedName>
</protein>
<dbReference type="Pfam" id="PF03816">
    <property type="entry name" value="LytR_cpsA_psr"/>
    <property type="match status" value="1"/>
</dbReference>
<dbReference type="InterPro" id="IPR050922">
    <property type="entry name" value="LytR/CpsA/Psr_CW_biosynth"/>
</dbReference>
<dbReference type="PANTHER" id="PTHR33392:SF6">
    <property type="entry name" value="POLYISOPRENYL-TEICHOIC ACID--PEPTIDOGLYCAN TEICHOIC ACID TRANSFERASE TAGU"/>
    <property type="match status" value="1"/>
</dbReference>
<gene>
    <name evidence="4" type="ORF">DDW44_13205</name>
</gene>
<evidence type="ECO:0000313" key="5">
    <source>
        <dbReference type="Proteomes" id="UP000244900"/>
    </source>
</evidence>
<dbReference type="EMBL" id="CP029188">
    <property type="protein sequence ID" value="AWI29637.1"/>
    <property type="molecule type" value="Genomic_DNA"/>
</dbReference>